<proteinExistence type="predicted"/>
<organism evidence="1 2">
    <name type="scientific">Caballeronia choica</name>
    <dbReference type="NCBI Taxonomy" id="326476"/>
    <lineage>
        <taxon>Bacteria</taxon>
        <taxon>Pseudomonadati</taxon>
        <taxon>Pseudomonadota</taxon>
        <taxon>Betaproteobacteria</taxon>
        <taxon>Burkholderiales</taxon>
        <taxon>Burkholderiaceae</taxon>
        <taxon>Caballeronia</taxon>
    </lineage>
</organism>
<dbReference type="Proteomes" id="UP000054770">
    <property type="component" value="Unassembled WGS sequence"/>
</dbReference>
<accession>A0A158KT77</accession>
<sequence length="277" mass="30816">MDGESDRCVNQERHMVLVLYYPDYVKKIARIAAALAVSQKCQSLRVVVNNPAISSACAEATFCHSAPQVIVMRHDNEGLEFGAYQCGLNDLHCSSARPFTCLFANDTIGTHEPIDKFFMRNFEQAICGNMGKRFIAGRIDSAPGRIEVGCLHATRWIRSNLFVIDDAALTSINHAIYAPELNSYIKDSPHEDTFFGATVAASLRSHLSDWLFSAGPVTWYKSEPLSSANHMRMASKARCIVQELYLSMRLEDAGTRFVQPPPLSIVEKIAVRAGYTY</sequence>
<protein>
    <recommendedName>
        <fullName evidence="3">Glycosyl transferase family 2</fullName>
    </recommendedName>
</protein>
<evidence type="ECO:0000313" key="2">
    <source>
        <dbReference type="Proteomes" id="UP000054770"/>
    </source>
</evidence>
<evidence type="ECO:0008006" key="3">
    <source>
        <dbReference type="Google" id="ProtNLM"/>
    </source>
</evidence>
<gene>
    <name evidence="1" type="ORF">AWB68_07044</name>
</gene>
<dbReference type="AlphaFoldDB" id="A0A158KT77"/>
<keyword evidence="2" id="KW-1185">Reference proteome</keyword>
<comment type="caution">
    <text evidence="1">The sequence shown here is derived from an EMBL/GenBank/DDBJ whole genome shotgun (WGS) entry which is preliminary data.</text>
</comment>
<name>A0A158KT77_9BURK</name>
<reference evidence="1" key="1">
    <citation type="submission" date="2016-01" db="EMBL/GenBank/DDBJ databases">
        <authorList>
            <person name="Peeters C."/>
        </authorList>
    </citation>
    <scope>NUCLEOTIDE SEQUENCE [LARGE SCALE GENOMIC DNA]</scope>
    <source>
        <strain evidence="1">LMG 22940</strain>
    </source>
</reference>
<dbReference type="EMBL" id="FCON02000145">
    <property type="protein sequence ID" value="SAL83790.1"/>
    <property type="molecule type" value="Genomic_DNA"/>
</dbReference>
<evidence type="ECO:0000313" key="1">
    <source>
        <dbReference type="EMBL" id="SAL83790.1"/>
    </source>
</evidence>